<organism evidence="3 4">
    <name type="scientific">Mycolicibacterium llatzerense</name>
    <dbReference type="NCBI Taxonomy" id="280871"/>
    <lineage>
        <taxon>Bacteria</taxon>
        <taxon>Bacillati</taxon>
        <taxon>Actinomycetota</taxon>
        <taxon>Actinomycetes</taxon>
        <taxon>Mycobacteriales</taxon>
        <taxon>Mycobacteriaceae</taxon>
        <taxon>Mycolicibacterium</taxon>
    </lineage>
</organism>
<evidence type="ECO:0000256" key="2">
    <source>
        <dbReference type="SAM" id="Phobius"/>
    </source>
</evidence>
<keyword evidence="2" id="KW-0472">Membrane</keyword>
<comment type="caution">
    <text evidence="3">The sequence shown here is derived from an EMBL/GenBank/DDBJ whole genome shotgun (WGS) entry which is preliminary data.</text>
</comment>
<feature type="region of interest" description="Disordered" evidence="1">
    <location>
        <begin position="142"/>
        <end position="237"/>
    </location>
</feature>
<evidence type="ECO:0000256" key="1">
    <source>
        <dbReference type="SAM" id="MobiDB-lite"/>
    </source>
</evidence>
<dbReference type="EMBL" id="JXST01000003">
    <property type="protein sequence ID" value="KIU18462.1"/>
    <property type="molecule type" value="Genomic_DNA"/>
</dbReference>
<feature type="compositionally biased region" description="Low complexity" evidence="1">
    <location>
        <begin position="143"/>
        <end position="164"/>
    </location>
</feature>
<keyword evidence="2" id="KW-0812">Transmembrane</keyword>
<feature type="compositionally biased region" description="Polar residues" evidence="1">
    <location>
        <begin position="228"/>
        <end position="237"/>
    </location>
</feature>
<feature type="compositionally biased region" description="Pro residues" evidence="1">
    <location>
        <begin position="165"/>
        <end position="187"/>
    </location>
</feature>
<dbReference type="PRINTS" id="PR01217">
    <property type="entry name" value="PRICHEXTENSN"/>
</dbReference>
<feature type="compositionally biased region" description="Pro residues" evidence="1">
    <location>
        <begin position="194"/>
        <end position="209"/>
    </location>
</feature>
<sequence>MSNYSNTPWNPDTDNTIAADVVDAGPRSVTFSRLAYSDDPDLPDVVGDDAIAADTIDDGRWARRRVALALGGAASVIVASAAVALAAINSVDTSTSVTAAGGSTVMPAAAPVVRVEPPSGLPAPSTAQITVAPVNPNVPDYVPAAAPQRPAASPVTAAPAAAPEMAPPAPAPEEVPAPPAQPLPSFPPIIINLPVPPAAPPKPPAPKPDGPVLKGPLAIPSPEKTRPVNPNLSLDAG</sequence>
<dbReference type="AlphaFoldDB" id="A0A0D1LJ02"/>
<dbReference type="RefSeq" id="WP_043984467.1">
    <property type="nucleotide sequence ID" value="NZ_JXST01000003.1"/>
</dbReference>
<gene>
    <name evidence="3" type="ORF">TL10_03295</name>
</gene>
<feature type="transmembrane region" description="Helical" evidence="2">
    <location>
        <begin position="66"/>
        <end position="88"/>
    </location>
</feature>
<evidence type="ECO:0000313" key="4">
    <source>
        <dbReference type="Proteomes" id="UP000032221"/>
    </source>
</evidence>
<dbReference type="OrthoDB" id="4764897at2"/>
<dbReference type="Proteomes" id="UP000032221">
    <property type="component" value="Unassembled WGS sequence"/>
</dbReference>
<dbReference type="PATRIC" id="fig|280871.6.peg.668"/>
<keyword evidence="2" id="KW-1133">Transmembrane helix</keyword>
<proteinExistence type="predicted"/>
<evidence type="ECO:0000313" key="3">
    <source>
        <dbReference type="EMBL" id="KIU18462.1"/>
    </source>
</evidence>
<name>A0A0D1LJ02_9MYCO</name>
<keyword evidence="4" id="KW-1185">Reference proteome</keyword>
<accession>A0A0D1LJ02</accession>
<reference evidence="3 4" key="1">
    <citation type="submission" date="2015-01" db="EMBL/GenBank/DDBJ databases">
        <title>Genome sequence of Mycobacterium llatzerense and Mycobacterium immunogenum recovered from brain abscess.</title>
        <authorList>
            <person name="Greninger A.L."/>
            <person name="Langelier C."/>
            <person name="Cunningham G."/>
            <person name="Chiu C.Y."/>
            <person name="Miller S."/>
        </authorList>
    </citation>
    <scope>NUCLEOTIDE SEQUENCE [LARGE SCALE GENOMIC DNA]</scope>
    <source>
        <strain evidence="3 4">CLUC14</strain>
    </source>
</reference>
<protein>
    <submittedName>
        <fullName evidence="3">Uncharacterized protein</fullName>
    </submittedName>
</protein>